<evidence type="ECO:0000313" key="1">
    <source>
        <dbReference type="EMBL" id="KAH7349716.1"/>
    </source>
</evidence>
<name>A0A8K0X0L1_9PEZI</name>
<proteinExistence type="predicted"/>
<dbReference type="Proteomes" id="UP000813385">
    <property type="component" value="Unassembled WGS sequence"/>
</dbReference>
<keyword evidence="2" id="KW-1185">Reference proteome</keyword>
<sequence length="342" mass="36966">MHGTAATAAASSDCSSYFAATVVNCPSTTTIKSTVLMEKDHTVLVTETITQGEPLITSVYLTTAKDIIVTVNPADDPPLSKRALATFDIIPPRDQGKPPLSEYTVVHKKRTTGRSYSIACACMGVDKTTKTIQPPVFTATVTVEEFTKLNHTVTSTTTITSAPWSTTEVPTTAVDMVVKEASAVPITALTTAFKYTATQTTTTTIIPRACRNFHIEVVGGGQDGKYLYNHGDDTEIIIQRDNVGVFGINDRGQLMTRDKMVAGRDDFPLSQLTIATAKAARRNGFEVLSCQQKPYLFCRAVGNDVRFVVCPEKGAEKIFIGRRLNEGGCVEVLLRTVCASEP</sequence>
<reference evidence="1" key="1">
    <citation type="journal article" date="2021" name="Nat. Commun.">
        <title>Genetic determinants of endophytism in the Arabidopsis root mycobiome.</title>
        <authorList>
            <person name="Mesny F."/>
            <person name="Miyauchi S."/>
            <person name="Thiergart T."/>
            <person name="Pickel B."/>
            <person name="Atanasova L."/>
            <person name="Karlsson M."/>
            <person name="Huettel B."/>
            <person name="Barry K.W."/>
            <person name="Haridas S."/>
            <person name="Chen C."/>
            <person name="Bauer D."/>
            <person name="Andreopoulos W."/>
            <person name="Pangilinan J."/>
            <person name="LaButti K."/>
            <person name="Riley R."/>
            <person name="Lipzen A."/>
            <person name="Clum A."/>
            <person name="Drula E."/>
            <person name="Henrissat B."/>
            <person name="Kohler A."/>
            <person name="Grigoriev I.V."/>
            <person name="Martin F.M."/>
            <person name="Hacquard S."/>
        </authorList>
    </citation>
    <scope>NUCLEOTIDE SEQUENCE</scope>
    <source>
        <strain evidence="1">MPI-CAGE-AT-0016</strain>
    </source>
</reference>
<comment type="caution">
    <text evidence="1">The sequence shown here is derived from an EMBL/GenBank/DDBJ whole genome shotgun (WGS) entry which is preliminary data.</text>
</comment>
<dbReference type="AlphaFoldDB" id="A0A8K0X0L1"/>
<evidence type="ECO:0000313" key="2">
    <source>
        <dbReference type="Proteomes" id="UP000813385"/>
    </source>
</evidence>
<gene>
    <name evidence="1" type="ORF">B0T11DRAFT_358673</name>
</gene>
<organism evidence="1 2">
    <name type="scientific">Plectosphaerella cucumerina</name>
    <dbReference type="NCBI Taxonomy" id="40658"/>
    <lineage>
        <taxon>Eukaryota</taxon>
        <taxon>Fungi</taxon>
        <taxon>Dikarya</taxon>
        <taxon>Ascomycota</taxon>
        <taxon>Pezizomycotina</taxon>
        <taxon>Sordariomycetes</taxon>
        <taxon>Hypocreomycetidae</taxon>
        <taxon>Glomerellales</taxon>
        <taxon>Plectosphaerellaceae</taxon>
        <taxon>Plectosphaerella</taxon>
    </lineage>
</organism>
<accession>A0A8K0X0L1</accession>
<dbReference type="EMBL" id="JAGPXD010000006">
    <property type="protein sequence ID" value="KAH7349716.1"/>
    <property type="molecule type" value="Genomic_DNA"/>
</dbReference>
<protein>
    <submittedName>
        <fullName evidence="1">Uncharacterized protein</fullName>
    </submittedName>
</protein>